<feature type="domain" description="Helicase-associated" evidence="1">
    <location>
        <begin position="33"/>
        <end position="98"/>
    </location>
</feature>
<reference evidence="2" key="1">
    <citation type="submission" date="2018-05" db="EMBL/GenBank/DDBJ databases">
        <authorList>
            <person name="Lanie J.A."/>
            <person name="Ng W.-L."/>
            <person name="Kazmierczak K.M."/>
            <person name="Andrzejewski T.M."/>
            <person name="Davidsen T.M."/>
            <person name="Wayne K.J."/>
            <person name="Tettelin H."/>
            <person name="Glass J.I."/>
            <person name="Rusch D."/>
            <person name="Podicherti R."/>
            <person name="Tsui H.-C.T."/>
            <person name="Winkler M.E."/>
        </authorList>
    </citation>
    <scope>NUCLEOTIDE SEQUENCE</scope>
</reference>
<dbReference type="AlphaFoldDB" id="A0A382Z3Z5"/>
<proteinExistence type="predicted"/>
<accession>A0A382Z3Z5</accession>
<feature type="domain" description="Helicase-associated" evidence="1">
    <location>
        <begin position="179"/>
        <end position="244"/>
    </location>
</feature>
<protein>
    <recommendedName>
        <fullName evidence="1">Helicase-associated domain-containing protein</fullName>
    </recommendedName>
</protein>
<feature type="non-terminal residue" evidence="2">
    <location>
        <position position="1"/>
    </location>
</feature>
<gene>
    <name evidence="2" type="ORF">METZ01_LOCUS443076</name>
</gene>
<feature type="domain" description="Helicase-associated" evidence="1">
    <location>
        <begin position="106"/>
        <end position="171"/>
    </location>
</feature>
<evidence type="ECO:0000259" key="1">
    <source>
        <dbReference type="Pfam" id="PF03457"/>
    </source>
</evidence>
<dbReference type="Pfam" id="PF03457">
    <property type="entry name" value="HA"/>
    <property type="match status" value="3"/>
</dbReference>
<dbReference type="PANTHER" id="PTHR33418:SF1">
    <property type="entry name" value="HELICASE-ASSOCIATED DOMAIN-CONTAINING PROTEIN"/>
    <property type="match status" value="1"/>
</dbReference>
<feature type="non-terminal residue" evidence="2">
    <location>
        <position position="260"/>
    </location>
</feature>
<dbReference type="PANTHER" id="PTHR33418">
    <property type="entry name" value="HELICASE-ASSOCIATED"/>
    <property type="match status" value="1"/>
</dbReference>
<organism evidence="2">
    <name type="scientific">marine metagenome</name>
    <dbReference type="NCBI Taxonomy" id="408172"/>
    <lineage>
        <taxon>unclassified sequences</taxon>
        <taxon>metagenomes</taxon>
        <taxon>ecological metagenomes</taxon>
    </lineage>
</organism>
<name>A0A382Z3Z5_9ZZZZ</name>
<dbReference type="EMBL" id="UINC01180833">
    <property type="protein sequence ID" value="SVD90222.1"/>
    <property type="molecule type" value="Genomic_DNA"/>
</dbReference>
<sequence>VATSRQDFSAGKLPEERVAALEAIPGWVWNALEAAFQDGLGVLAQFVAREGHASVPRRHVELFQGAEFKLRRWVQHRRNEFRAGRLPEERVAALEALPGWVWDPFEAAFQVGLGVLAQFVAREGHARVPASHVESFQGAEFKLGIWASNHRNGFKTGMLSAERIASLEAVPGWVWDKVEAAFQDGLGALAQFVEREGHARVPTAHVESFQGAEFSLGSWVGTNRGEFNAGRLPAERVTALEAIPGWVWDAPEEAFRRGLG</sequence>
<dbReference type="Gene3D" id="6.10.140.530">
    <property type="match status" value="3"/>
</dbReference>
<dbReference type="InterPro" id="IPR005114">
    <property type="entry name" value="Helicase_assoc"/>
</dbReference>
<evidence type="ECO:0000313" key="2">
    <source>
        <dbReference type="EMBL" id="SVD90222.1"/>
    </source>
</evidence>